<dbReference type="Pfam" id="PF13435">
    <property type="entry name" value="Cytochrome_C554"/>
    <property type="match status" value="1"/>
</dbReference>
<feature type="repeat" description="TPR" evidence="2">
    <location>
        <begin position="615"/>
        <end position="648"/>
    </location>
</feature>
<dbReference type="Pfam" id="PF13414">
    <property type="entry name" value="TPR_11"/>
    <property type="match status" value="1"/>
</dbReference>
<accession>A0A0H4TDK3</accession>
<evidence type="ECO:0000256" key="2">
    <source>
        <dbReference type="PROSITE-ProRule" id="PRU00339"/>
    </source>
</evidence>
<dbReference type="EMBL" id="KT007046">
    <property type="protein sequence ID" value="AKQ04627.1"/>
    <property type="molecule type" value="Genomic_DNA"/>
</dbReference>
<dbReference type="InterPro" id="IPR023155">
    <property type="entry name" value="Cyt_c-552/4"/>
</dbReference>
<evidence type="ECO:0000313" key="4">
    <source>
        <dbReference type="EMBL" id="AKQ04627.1"/>
    </source>
</evidence>
<dbReference type="SMART" id="SM00028">
    <property type="entry name" value="TPR"/>
    <property type="match status" value="5"/>
</dbReference>
<dbReference type="GO" id="GO:0042802">
    <property type="term" value="F:identical protein binding"/>
    <property type="evidence" value="ECO:0007669"/>
    <property type="project" value="InterPro"/>
</dbReference>
<evidence type="ECO:0000259" key="3">
    <source>
        <dbReference type="Pfam" id="PF13435"/>
    </source>
</evidence>
<keyword evidence="1" id="KW-0732">Signal</keyword>
<sequence>MRPGRMALGVAAATVLVLGGLLIWRWLTAPIVLPPPRAVAAESAVQWEDFLGAEACAECHQAQYQVWRTSTHGRAGGAPSREVLIARFDGAPIRFRNATVTPRLTGRGEYQFLVSQPGRADVVLTVSGVIGGGHMVGGGTQGFVANFPDGTVRFLAFDFIRRESVWFCNTIGRASRGWVPISPDLPLEACVDWPPQRVLGTHSRFSNCQECHGSQIELRYDSTTKGYATRYKDLRINCESCHGPGRRHVELARSGRLETAADIGLRSLTTLTKDQSLEVCFQCHALKDRLQGDYLPGRSLAEHYSTGLEWLGEKPWYPDGRIRTFGYQLNHLFSDCYRDGSMTCVDCHEPHSQDYRDIWGRRLESRFDDGQCLDCHASKADRIEQHTHHRVGSPGSNCVACHMPYLQHPDLGQALRFSRSDHTIPIPRPAFDAKLGIENACSPCHGDMSVERLQQAAQQWWGEFKPHPPLVAALASLSEAGPADAATALTLLRPDLDYPMVQIGALGELLERYFQPDMADLPGPIVERLERLVGSEDPDVQALSLATLHLIAGERRGVRRFLARALGRLGDRESLIRSRWKIALAFLGDTYRERGEARTAVTAYQRALEVAPDDPAVLANMGLAYAGAGNWTEAAATYRKSLSLDPRQPLTLVNLGLALGALNDVAGARAAYERALAVDPGEAVAMLNLGNLHFRQGNAERATELYRQAIAANASLAPAHFNLARVYALQGQLVQAKAQVEWGLAFEPENSDGQAMLAELERLQRR</sequence>
<organism evidence="4">
    <name type="scientific">uncultured Gemmatimonadetes bacterium Rifle_16ft_4_minimus_7</name>
    <dbReference type="NCBI Taxonomy" id="1665098"/>
    <lineage>
        <taxon>Bacteria</taxon>
        <taxon>Pseudomonadati</taxon>
        <taxon>Gemmatimonadota</taxon>
        <taxon>environmental samples</taxon>
    </lineage>
</organism>
<dbReference type="Pfam" id="PF13432">
    <property type="entry name" value="TPR_16"/>
    <property type="match status" value="1"/>
</dbReference>
<reference evidence="4" key="1">
    <citation type="journal article" date="2015" name="ISME J.">
        <title>Aquifer environment selects for microbial species cohorts in sediment and groundwater.</title>
        <authorList>
            <person name="Hug L.A."/>
            <person name="Thomas B.C."/>
            <person name="Brown C.T."/>
            <person name="Frischkorn K.R."/>
            <person name="Williams K.H."/>
            <person name="Tringe S.G."/>
            <person name="Banfield J.F."/>
        </authorList>
    </citation>
    <scope>NUCLEOTIDE SEQUENCE</scope>
</reference>
<evidence type="ECO:0000256" key="1">
    <source>
        <dbReference type="ARBA" id="ARBA00022729"/>
    </source>
</evidence>
<dbReference type="Pfam" id="PF07721">
    <property type="entry name" value="TPR_4"/>
    <property type="match status" value="1"/>
</dbReference>
<dbReference type="SUPFAM" id="SSF48452">
    <property type="entry name" value="TPR-like"/>
    <property type="match status" value="1"/>
</dbReference>
<dbReference type="InterPro" id="IPR051829">
    <property type="entry name" value="Multiheme_Cytochr_ET"/>
</dbReference>
<feature type="domain" description="Cytochrome c-552/4" evidence="3">
    <location>
        <begin position="55"/>
        <end position="75"/>
    </location>
</feature>
<dbReference type="InterPro" id="IPR011990">
    <property type="entry name" value="TPR-like_helical_dom_sf"/>
</dbReference>
<dbReference type="Gene3D" id="1.10.1130.10">
    <property type="entry name" value="Flavocytochrome C3, Chain A"/>
    <property type="match status" value="3"/>
</dbReference>
<protein>
    <recommendedName>
        <fullName evidence="3">Cytochrome c-552/4 domain-containing protein</fullName>
    </recommendedName>
</protein>
<dbReference type="Gene3D" id="1.25.40.10">
    <property type="entry name" value="Tetratricopeptide repeat domain"/>
    <property type="match status" value="1"/>
</dbReference>
<dbReference type="AlphaFoldDB" id="A0A0H4TDK3"/>
<dbReference type="InterPro" id="IPR011717">
    <property type="entry name" value="TPR-4"/>
</dbReference>
<dbReference type="InterPro" id="IPR019734">
    <property type="entry name" value="TPR_rpt"/>
</dbReference>
<proteinExistence type="predicted"/>
<name>A0A0H4TDK3_9BACT</name>
<dbReference type="PANTHER" id="PTHR35038:SF8">
    <property type="entry name" value="C-TYPE POLYHEME CYTOCHROME OMCC"/>
    <property type="match status" value="1"/>
</dbReference>
<keyword evidence="2" id="KW-0802">TPR repeat</keyword>
<feature type="repeat" description="TPR" evidence="2">
    <location>
        <begin position="581"/>
        <end position="614"/>
    </location>
</feature>
<dbReference type="InterPro" id="IPR036280">
    <property type="entry name" value="Multihaem_cyt_sf"/>
</dbReference>
<feature type="repeat" description="TPR" evidence="2">
    <location>
        <begin position="649"/>
        <end position="682"/>
    </location>
</feature>
<dbReference type="PANTHER" id="PTHR35038">
    <property type="entry name" value="DISSIMILATORY SULFITE REDUCTASE SIRA"/>
    <property type="match status" value="1"/>
</dbReference>
<dbReference type="SUPFAM" id="SSF48695">
    <property type="entry name" value="Multiheme cytochromes"/>
    <property type="match status" value="1"/>
</dbReference>
<dbReference type="PROSITE" id="PS50005">
    <property type="entry name" value="TPR"/>
    <property type="match status" value="4"/>
</dbReference>
<feature type="repeat" description="TPR" evidence="2">
    <location>
        <begin position="683"/>
        <end position="716"/>
    </location>
</feature>